<evidence type="ECO:0000313" key="2">
    <source>
        <dbReference type="Proteomes" id="UP000279307"/>
    </source>
</evidence>
<dbReference type="EMBL" id="QOIP01000002">
    <property type="protein sequence ID" value="RLU25728.1"/>
    <property type="molecule type" value="Genomic_DNA"/>
</dbReference>
<dbReference type="PANTHER" id="PTHR46060:SF2">
    <property type="entry name" value="HISTONE-LYSINE N-METHYLTRANSFERASE SETMAR"/>
    <property type="match status" value="1"/>
</dbReference>
<dbReference type="GO" id="GO:0042800">
    <property type="term" value="F:histone H3K4 methyltransferase activity"/>
    <property type="evidence" value="ECO:0007669"/>
    <property type="project" value="TreeGrafter"/>
</dbReference>
<accession>A0A3L8E124</accession>
<name>A0A3L8E124_OOCBI</name>
<dbReference type="GO" id="GO:0015074">
    <property type="term" value="P:DNA integration"/>
    <property type="evidence" value="ECO:0007669"/>
    <property type="project" value="TreeGrafter"/>
</dbReference>
<dbReference type="Pfam" id="PF01359">
    <property type="entry name" value="Transposase_1"/>
    <property type="match status" value="1"/>
</dbReference>
<dbReference type="GO" id="GO:0044774">
    <property type="term" value="P:mitotic DNA integrity checkpoint signaling"/>
    <property type="evidence" value="ECO:0007669"/>
    <property type="project" value="TreeGrafter"/>
</dbReference>
<dbReference type="GO" id="GO:0044547">
    <property type="term" value="F:DNA topoisomerase binding"/>
    <property type="evidence" value="ECO:0007669"/>
    <property type="project" value="TreeGrafter"/>
</dbReference>
<dbReference type="GO" id="GO:0035861">
    <property type="term" value="C:site of double-strand break"/>
    <property type="evidence" value="ECO:0007669"/>
    <property type="project" value="TreeGrafter"/>
</dbReference>
<dbReference type="Proteomes" id="UP000279307">
    <property type="component" value="Chromosome 2"/>
</dbReference>
<dbReference type="PANTHER" id="PTHR46060">
    <property type="entry name" value="MARINER MOS1 TRANSPOSASE-LIKE PROTEIN"/>
    <property type="match status" value="1"/>
</dbReference>
<dbReference type="GO" id="GO:0000793">
    <property type="term" value="C:condensed chromosome"/>
    <property type="evidence" value="ECO:0007669"/>
    <property type="project" value="TreeGrafter"/>
</dbReference>
<dbReference type="InterPro" id="IPR052709">
    <property type="entry name" value="Transposase-MT_Hybrid"/>
</dbReference>
<dbReference type="GO" id="GO:0003697">
    <property type="term" value="F:single-stranded DNA binding"/>
    <property type="evidence" value="ECO:0007669"/>
    <property type="project" value="TreeGrafter"/>
</dbReference>
<dbReference type="Gene3D" id="3.30.420.10">
    <property type="entry name" value="Ribonuclease H-like superfamily/Ribonuclease H"/>
    <property type="match status" value="1"/>
</dbReference>
<dbReference type="GO" id="GO:0005634">
    <property type="term" value="C:nucleus"/>
    <property type="evidence" value="ECO:0007669"/>
    <property type="project" value="TreeGrafter"/>
</dbReference>
<dbReference type="InterPro" id="IPR001888">
    <property type="entry name" value="Transposase_1"/>
</dbReference>
<evidence type="ECO:0000313" key="1">
    <source>
        <dbReference type="EMBL" id="RLU25728.1"/>
    </source>
</evidence>
<comment type="caution">
    <text evidence="1">The sequence shown here is derived from an EMBL/GenBank/DDBJ whole genome shotgun (WGS) entry which is preliminary data.</text>
</comment>
<reference evidence="1 2" key="1">
    <citation type="journal article" date="2018" name="Genome Res.">
        <title>The genomic architecture and molecular evolution of ant odorant receptors.</title>
        <authorList>
            <person name="McKenzie S.K."/>
            <person name="Kronauer D.J.C."/>
        </authorList>
    </citation>
    <scope>NUCLEOTIDE SEQUENCE [LARGE SCALE GENOMIC DNA]</scope>
    <source>
        <strain evidence="1">Clonal line C1</strain>
    </source>
</reference>
<dbReference type="GO" id="GO:0000729">
    <property type="term" value="P:DNA double-strand break processing"/>
    <property type="evidence" value="ECO:0007669"/>
    <property type="project" value="TreeGrafter"/>
</dbReference>
<dbReference type="GO" id="GO:0006303">
    <property type="term" value="P:double-strand break repair via nonhomologous end joining"/>
    <property type="evidence" value="ECO:0007669"/>
    <property type="project" value="TreeGrafter"/>
</dbReference>
<sequence length="273" mass="31292">MVILTWRMSPGLEPSVIDKARLRSRVKKTPDITTRELEAEFGVSHGTIINSLHQLGFVSKLNKWVPHELSERNKLDRISKCVTLLNGHRNEPFLDRLITCDEKWIFYDNVVRKRSWCESGSSAQRTPKRNIHGQKIMLSVWWDVRELSTMSSYQEIKLSIRTSTVSNWKEFRQNSRNSDPNLSIVKVSSSTRTTFVLMLVFARLYVHRKYAGDTSAFPVVCKYGLLCVPVFGVGEIAFSFIALDSSLSSLSVIQDTRMRLNSSILHLKKLILS</sequence>
<dbReference type="AlphaFoldDB" id="A0A3L8E124"/>
<dbReference type="OrthoDB" id="7551951at2759"/>
<dbReference type="GO" id="GO:0046975">
    <property type="term" value="F:histone H3K36 methyltransferase activity"/>
    <property type="evidence" value="ECO:0007669"/>
    <property type="project" value="TreeGrafter"/>
</dbReference>
<dbReference type="GO" id="GO:0003690">
    <property type="term" value="F:double-stranded DNA binding"/>
    <property type="evidence" value="ECO:0007669"/>
    <property type="project" value="TreeGrafter"/>
</dbReference>
<dbReference type="InterPro" id="IPR036397">
    <property type="entry name" value="RNaseH_sf"/>
</dbReference>
<gene>
    <name evidence="1" type="ORF">DMN91_001885</name>
</gene>
<protein>
    <recommendedName>
        <fullName evidence="3">Histone-lysine N-methyltransferase SETMAR</fullName>
    </recommendedName>
</protein>
<evidence type="ECO:0008006" key="3">
    <source>
        <dbReference type="Google" id="ProtNLM"/>
    </source>
</evidence>
<dbReference type="GO" id="GO:0031297">
    <property type="term" value="P:replication fork processing"/>
    <property type="evidence" value="ECO:0007669"/>
    <property type="project" value="TreeGrafter"/>
</dbReference>
<dbReference type="GO" id="GO:0000014">
    <property type="term" value="F:single-stranded DNA endodeoxyribonuclease activity"/>
    <property type="evidence" value="ECO:0007669"/>
    <property type="project" value="TreeGrafter"/>
</dbReference>
<proteinExistence type="predicted"/>
<organism evidence="1 2">
    <name type="scientific">Ooceraea biroi</name>
    <name type="common">Clonal raider ant</name>
    <name type="synonym">Cerapachys biroi</name>
    <dbReference type="NCBI Taxonomy" id="2015173"/>
    <lineage>
        <taxon>Eukaryota</taxon>
        <taxon>Metazoa</taxon>
        <taxon>Ecdysozoa</taxon>
        <taxon>Arthropoda</taxon>
        <taxon>Hexapoda</taxon>
        <taxon>Insecta</taxon>
        <taxon>Pterygota</taxon>
        <taxon>Neoptera</taxon>
        <taxon>Endopterygota</taxon>
        <taxon>Hymenoptera</taxon>
        <taxon>Apocrita</taxon>
        <taxon>Aculeata</taxon>
        <taxon>Formicoidea</taxon>
        <taxon>Formicidae</taxon>
        <taxon>Dorylinae</taxon>
        <taxon>Ooceraea</taxon>
    </lineage>
</organism>